<gene>
    <name evidence="6" type="ORF">POL67_43040</name>
</gene>
<dbReference type="RefSeq" id="WP_271927008.1">
    <property type="nucleotide sequence ID" value="NZ_JAQNDO010000001.1"/>
</dbReference>
<dbReference type="Pfam" id="PF07681">
    <property type="entry name" value="DoxX"/>
    <property type="match status" value="1"/>
</dbReference>
<comment type="caution">
    <text evidence="6">The sequence shown here is derived from an EMBL/GenBank/DDBJ whole genome shotgun (WGS) entry which is preliminary data.</text>
</comment>
<feature type="transmembrane region" description="Helical" evidence="5">
    <location>
        <begin position="22"/>
        <end position="42"/>
    </location>
</feature>
<reference evidence="6 7" key="1">
    <citation type="submission" date="2022-11" db="EMBL/GenBank/DDBJ databases">
        <title>Minimal conservation of predation-associated metabolite biosynthetic gene clusters underscores biosynthetic potential of Myxococcota including descriptions for ten novel species: Archangium lansinium sp. nov., Myxococcus landrumus sp. nov., Nannocystis bai.</title>
        <authorList>
            <person name="Ahearne A."/>
            <person name="Stevens C."/>
            <person name="Dowd S."/>
        </authorList>
    </citation>
    <scope>NUCLEOTIDE SEQUENCE [LARGE SCALE GENOMIC DNA]</scope>
    <source>
        <strain evidence="6 7">RJM3</strain>
    </source>
</reference>
<proteinExistence type="predicted"/>
<protein>
    <submittedName>
        <fullName evidence="6">DoxX family protein</fullName>
    </submittedName>
</protein>
<name>A0ABT5F4V6_9BACT</name>
<keyword evidence="3 5" id="KW-1133">Transmembrane helix</keyword>
<keyword evidence="4 5" id="KW-0472">Membrane</keyword>
<sequence length="145" mass="15293">MAPADRPAEPAAPAPPESRVKVVLRVVLALAMTGVGILHFVSPAPFVQIVPAALPAPLALVYVSGVAEIAGGVGLLVPRLRRAAGIGLIALYVAVFPANINMAIHEIQVGDDPVPAWALWARLPFQLVFIAWAYWVGVRSRPGRV</sequence>
<evidence type="ECO:0000256" key="4">
    <source>
        <dbReference type="ARBA" id="ARBA00023136"/>
    </source>
</evidence>
<evidence type="ECO:0000256" key="1">
    <source>
        <dbReference type="ARBA" id="ARBA00004141"/>
    </source>
</evidence>
<feature type="transmembrane region" description="Helical" evidence="5">
    <location>
        <begin position="54"/>
        <end position="77"/>
    </location>
</feature>
<dbReference type="InterPro" id="IPR032808">
    <property type="entry name" value="DoxX"/>
</dbReference>
<keyword evidence="7" id="KW-1185">Reference proteome</keyword>
<dbReference type="PANTHER" id="PTHR36974">
    <property type="entry name" value="MEMBRANE PROTEIN-RELATED"/>
    <property type="match status" value="1"/>
</dbReference>
<keyword evidence="2 5" id="KW-0812">Transmembrane</keyword>
<dbReference type="EMBL" id="JAQNDO010000001">
    <property type="protein sequence ID" value="MDC0748182.1"/>
    <property type="molecule type" value="Genomic_DNA"/>
</dbReference>
<dbReference type="Proteomes" id="UP001221411">
    <property type="component" value="Unassembled WGS sequence"/>
</dbReference>
<evidence type="ECO:0000256" key="5">
    <source>
        <dbReference type="SAM" id="Phobius"/>
    </source>
</evidence>
<evidence type="ECO:0000256" key="2">
    <source>
        <dbReference type="ARBA" id="ARBA00022692"/>
    </source>
</evidence>
<evidence type="ECO:0000313" key="7">
    <source>
        <dbReference type="Proteomes" id="UP001221411"/>
    </source>
</evidence>
<dbReference type="PANTHER" id="PTHR36974:SF1">
    <property type="entry name" value="DOXX FAMILY MEMBRANE PROTEIN"/>
    <property type="match status" value="1"/>
</dbReference>
<accession>A0ABT5F4V6</accession>
<evidence type="ECO:0000313" key="6">
    <source>
        <dbReference type="EMBL" id="MDC0748182.1"/>
    </source>
</evidence>
<organism evidence="6 7">
    <name type="scientific">Polyangium mundeleinium</name>
    <dbReference type="NCBI Taxonomy" id="2995306"/>
    <lineage>
        <taxon>Bacteria</taxon>
        <taxon>Pseudomonadati</taxon>
        <taxon>Myxococcota</taxon>
        <taxon>Polyangia</taxon>
        <taxon>Polyangiales</taxon>
        <taxon>Polyangiaceae</taxon>
        <taxon>Polyangium</taxon>
    </lineage>
</organism>
<comment type="subcellular location">
    <subcellularLocation>
        <location evidence="1">Membrane</location>
        <topology evidence="1">Multi-pass membrane protein</topology>
    </subcellularLocation>
</comment>
<feature type="transmembrane region" description="Helical" evidence="5">
    <location>
        <begin position="84"/>
        <end position="104"/>
    </location>
</feature>
<feature type="transmembrane region" description="Helical" evidence="5">
    <location>
        <begin position="116"/>
        <end position="136"/>
    </location>
</feature>
<evidence type="ECO:0000256" key="3">
    <source>
        <dbReference type="ARBA" id="ARBA00022989"/>
    </source>
</evidence>